<reference evidence="2" key="1">
    <citation type="submission" date="2021-09" db="EMBL/GenBank/DDBJ databases">
        <authorList>
            <consortium name="AG Swart"/>
            <person name="Singh M."/>
            <person name="Singh A."/>
            <person name="Seah K."/>
            <person name="Emmerich C."/>
        </authorList>
    </citation>
    <scope>NUCLEOTIDE SEQUENCE</scope>
    <source>
        <strain evidence="2">ATCC30299</strain>
    </source>
</reference>
<comment type="caution">
    <text evidence="2">The sequence shown here is derived from an EMBL/GenBank/DDBJ whole genome shotgun (WGS) entry which is preliminary data.</text>
</comment>
<name>A0AAU9ILF3_9CILI</name>
<protein>
    <submittedName>
        <fullName evidence="2">Uncharacterized protein</fullName>
    </submittedName>
</protein>
<gene>
    <name evidence="2" type="ORF">BSTOLATCC_MIC5257</name>
</gene>
<evidence type="ECO:0000313" key="2">
    <source>
        <dbReference type="EMBL" id="CAG9311999.1"/>
    </source>
</evidence>
<organism evidence="2 3">
    <name type="scientific">Blepharisma stoltei</name>
    <dbReference type="NCBI Taxonomy" id="1481888"/>
    <lineage>
        <taxon>Eukaryota</taxon>
        <taxon>Sar</taxon>
        <taxon>Alveolata</taxon>
        <taxon>Ciliophora</taxon>
        <taxon>Postciliodesmatophora</taxon>
        <taxon>Heterotrichea</taxon>
        <taxon>Heterotrichida</taxon>
        <taxon>Blepharismidae</taxon>
        <taxon>Blepharisma</taxon>
    </lineage>
</organism>
<dbReference type="AlphaFoldDB" id="A0AAU9ILF3"/>
<sequence>MTSVAELIEQLKEGKITKEEMIEKVSLPFFTQSSLTEKTLTCVDTVPDDTHISQENSPDHETEFEQNYLIEDEDYYPRLPPSMTPKDYSDSLSSNFLHRQIQWDLRRSVEQERLKAQQQQIIKKNCTFQPTTNIISHEIIESPFERLSRIKENFRLQKLREEQERMKEEEELRGCTFKPEINRTEIQPRYLDANEQRMSPRLKLMLKDQCTFAPKVKGVAKGMKSVKEYVKQDPFERLSKPKEIEEPKEPEEEINSSSKQSIVSSTGYQEYGDSFSSRPFFERQALYELMKIEKKNYYENMPAPAPMICERSKKLVKKEFYERNNEMIEKKLKTLKNTEKPEGCTFQPKITKKAKLKKNRSFAEMCHGDSKKREENINAKKEEINQNFRNFLDSGLFQSKRYTNVTSTIKILDDPDSYVARMKDQQRISEQRVKSIIEEREKQELAECTHAPITIDAPSYVKQIARNMAMLKAERAANQEPKKPEWR</sequence>
<dbReference type="EMBL" id="CAJZBQ010000005">
    <property type="protein sequence ID" value="CAG9311999.1"/>
    <property type="molecule type" value="Genomic_DNA"/>
</dbReference>
<evidence type="ECO:0000313" key="3">
    <source>
        <dbReference type="Proteomes" id="UP001162131"/>
    </source>
</evidence>
<feature type="compositionally biased region" description="Basic and acidic residues" evidence="1">
    <location>
        <begin position="237"/>
        <end position="247"/>
    </location>
</feature>
<accession>A0AAU9ILF3</accession>
<evidence type="ECO:0000256" key="1">
    <source>
        <dbReference type="SAM" id="MobiDB-lite"/>
    </source>
</evidence>
<dbReference type="Proteomes" id="UP001162131">
    <property type="component" value="Unassembled WGS sequence"/>
</dbReference>
<dbReference type="PANTHER" id="PTHR37028">
    <property type="entry name" value="UNNAMED PRODUCT-RELATED"/>
    <property type="match status" value="1"/>
</dbReference>
<proteinExistence type="predicted"/>
<feature type="region of interest" description="Disordered" evidence="1">
    <location>
        <begin position="237"/>
        <end position="262"/>
    </location>
</feature>
<keyword evidence="3" id="KW-1185">Reference proteome</keyword>
<dbReference type="PANTHER" id="PTHR37028:SF4">
    <property type="entry name" value="ALMS MOTIF DOMAIN-CONTAINING PROTEIN"/>
    <property type="match status" value="1"/>
</dbReference>